<protein>
    <submittedName>
        <fullName evidence="1">Uncharacterized protein</fullName>
    </submittedName>
</protein>
<feature type="non-terminal residue" evidence="1">
    <location>
        <position position="1"/>
    </location>
</feature>
<keyword evidence="2" id="KW-1185">Reference proteome</keyword>
<name>A0ACC3D4I1_9PEZI</name>
<gene>
    <name evidence="1" type="ORF">LTS18_005806</name>
</gene>
<accession>A0ACC3D4I1</accession>
<dbReference type="EMBL" id="JAWDJW010007729">
    <property type="protein sequence ID" value="KAK3061609.1"/>
    <property type="molecule type" value="Genomic_DNA"/>
</dbReference>
<evidence type="ECO:0000313" key="2">
    <source>
        <dbReference type="Proteomes" id="UP001186974"/>
    </source>
</evidence>
<comment type="caution">
    <text evidence="1">The sequence shown here is derived from an EMBL/GenBank/DDBJ whole genome shotgun (WGS) entry which is preliminary data.</text>
</comment>
<dbReference type="Proteomes" id="UP001186974">
    <property type="component" value="Unassembled WGS sequence"/>
</dbReference>
<evidence type="ECO:0000313" key="1">
    <source>
        <dbReference type="EMBL" id="KAK3061609.1"/>
    </source>
</evidence>
<proteinExistence type="predicted"/>
<sequence>DYLSTDIDYFRRLSALTNVVPLISKSDSLTPPALYDLKRAILSALEPLPSRPFLFGRPIPSLLNILQPADALPDPAQTPRPDNATDDPFLSTPPSPPTEQLAIPPYAVSSAPGPDTETMDASLLMSPDYVSPLLPSELHILVQQLFEPDNIAWLRHSAVKKFLAWRRSRLDVGLGPVGGDDGESMLMGTATRARTPSLMGPTSSLSMHSSTLSTPSPSQVLVPRFPHRNTNPTTDLSLSSLTTTTSSPYTLARLQDHQYREEQLAQLHLARWAQDLQTSLHNEKRRFERLVKDERARWLLERVGEEVRKGNIATTAAAAAAGNYDGDAADAAADTGGAEADIEWARRDWAVAQHRHGHGTKGDKLERENVYASWATKGRYRSSSSPFAVDSRDPLGLCGLSDGLRRGGLLVVRVLGSVGVVGAVAIAVARLWSGQSVAQLLGVQFGGGGGAGGGWVWEGGWWVGQE</sequence>
<reference evidence="1" key="1">
    <citation type="submission" date="2024-09" db="EMBL/GenBank/DDBJ databases">
        <title>Black Yeasts Isolated from many extreme environments.</title>
        <authorList>
            <person name="Coleine C."/>
            <person name="Stajich J.E."/>
            <person name="Selbmann L."/>
        </authorList>
    </citation>
    <scope>NUCLEOTIDE SEQUENCE</scope>
    <source>
        <strain evidence="1">CCFEE 5737</strain>
    </source>
</reference>
<organism evidence="1 2">
    <name type="scientific">Coniosporium uncinatum</name>
    <dbReference type="NCBI Taxonomy" id="93489"/>
    <lineage>
        <taxon>Eukaryota</taxon>
        <taxon>Fungi</taxon>
        <taxon>Dikarya</taxon>
        <taxon>Ascomycota</taxon>
        <taxon>Pezizomycotina</taxon>
        <taxon>Dothideomycetes</taxon>
        <taxon>Dothideomycetes incertae sedis</taxon>
        <taxon>Coniosporium</taxon>
    </lineage>
</organism>